<evidence type="ECO:0000256" key="1">
    <source>
        <dbReference type="ARBA" id="ARBA00007068"/>
    </source>
</evidence>
<name>A0A843B7B0_9BURK</name>
<comment type="caution">
    <text evidence="2">The sequence shown here is derived from an EMBL/GenBank/DDBJ whole genome shotgun (WGS) entry which is preliminary data.</text>
</comment>
<dbReference type="InterPro" id="IPR016117">
    <property type="entry name" value="ArgJ-like_dom_sf"/>
</dbReference>
<sequence>MTSFSSVQDLLDHQGHIARVKGIRVGQFTNARRPTGCTAVLCAEGAVGGVDVRGSAPGTRETDLLHPSNLVQEVHGIMLAGGSAWGLDAATGAVRWLEEQGAGLNIGVGRIPLVPAAVLFDVMLGDMRIRPDATAGFVACQSSHTNRPAEGSVGAGAGAVVGKIFGHERAMKGGIGTASFTVDGVTVGAIIACNALGDVFNPFNGELMAGARSADGQQLRSTRDALLAGEEPRPILAGSNTTIGVVATDAIITKAQAHRLAVVAHDGLARSINPVHTMSDGDSLFALGTGQSSKSLGMMTLSTLAAEAVAVATARAILLAQSVQIAGQATLPSYQDFNAKN</sequence>
<dbReference type="Pfam" id="PF03576">
    <property type="entry name" value="Peptidase_S58"/>
    <property type="match status" value="1"/>
</dbReference>
<dbReference type="EMBL" id="JABBCQ020000022">
    <property type="protein sequence ID" value="MBI1626701.1"/>
    <property type="molecule type" value="Genomic_DNA"/>
</dbReference>
<accession>A0A843B7B0</accession>
<keyword evidence="3" id="KW-1185">Reference proteome</keyword>
<evidence type="ECO:0000313" key="2">
    <source>
        <dbReference type="EMBL" id="MBI1626701.1"/>
    </source>
</evidence>
<reference evidence="2" key="1">
    <citation type="submission" date="2020-12" db="EMBL/GenBank/DDBJ databases">
        <title>Comamonas sp. nov., isolated from stream water.</title>
        <authorList>
            <person name="Park K.-H."/>
        </authorList>
    </citation>
    <scope>NUCLEOTIDE SEQUENCE</scope>
    <source>
        <strain evidence="2">EJ-4</strain>
    </source>
</reference>
<protein>
    <submittedName>
        <fullName evidence="2">P1 family peptidase</fullName>
    </submittedName>
</protein>
<dbReference type="Gene3D" id="3.60.70.12">
    <property type="entry name" value="L-amino peptidase D-ALA esterase/amidase"/>
    <property type="match status" value="1"/>
</dbReference>
<dbReference type="PANTHER" id="PTHR36512">
    <property type="entry name" value="D-AMINOPEPTIDASE"/>
    <property type="match status" value="1"/>
</dbReference>
<dbReference type="CDD" id="cd02252">
    <property type="entry name" value="nylC_like"/>
    <property type="match status" value="1"/>
</dbReference>
<gene>
    <name evidence="2" type="ORF">HF327_019665</name>
</gene>
<dbReference type="RefSeq" id="WP_198462069.1">
    <property type="nucleotide sequence ID" value="NZ_JABBCQ020000022.1"/>
</dbReference>
<evidence type="ECO:0000313" key="3">
    <source>
        <dbReference type="Proteomes" id="UP000530032"/>
    </source>
</evidence>
<dbReference type="SUPFAM" id="SSF56266">
    <property type="entry name" value="DmpA/ArgJ-like"/>
    <property type="match status" value="1"/>
</dbReference>
<dbReference type="GO" id="GO:0004177">
    <property type="term" value="F:aminopeptidase activity"/>
    <property type="evidence" value="ECO:0007669"/>
    <property type="project" value="TreeGrafter"/>
</dbReference>
<dbReference type="PANTHER" id="PTHR36512:SF3">
    <property type="entry name" value="BLR5678 PROTEIN"/>
    <property type="match status" value="1"/>
</dbReference>
<proteinExistence type="inferred from homology"/>
<dbReference type="AlphaFoldDB" id="A0A843B7B0"/>
<comment type="similarity">
    <text evidence="1">Belongs to the peptidase S58 family.</text>
</comment>
<dbReference type="Proteomes" id="UP000530032">
    <property type="component" value="Unassembled WGS sequence"/>
</dbReference>
<dbReference type="InterPro" id="IPR005321">
    <property type="entry name" value="Peptidase_S58_DmpA"/>
</dbReference>
<organism evidence="2 3">
    <name type="scientific">Comamonas suwonensis</name>
    <dbReference type="NCBI Taxonomy" id="2606214"/>
    <lineage>
        <taxon>Bacteria</taxon>
        <taxon>Pseudomonadati</taxon>
        <taxon>Pseudomonadota</taxon>
        <taxon>Betaproteobacteria</taxon>
        <taxon>Burkholderiales</taxon>
        <taxon>Comamonadaceae</taxon>
        <taxon>Comamonas</taxon>
    </lineage>
</organism>